<evidence type="ECO:0000313" key="7">
    <source>
        <dbReference type="EMBL" id="VDO73338.1"/>
    </source>
</evidence>
<reference evidence="9" key="2">
    <citation type="submission" date="2019-09" db="UniProtKB">
        <authorList>
            <consortium name="WormBaseParasite"/>
        </authorList>
    </citation>
    <scope>IDENTIFICATION</scope>
</reference>
<organism evidence="8 9">
    <name type="scientific">Heligmosomoides polygyrus</name>
    <name type="common">Parasitic roundworm</name>
    <dbReference type="NCBI Taxonomy" id="6339"/>
    <lineage>
        <taxon>Eukaryota</taxon>
        <taxon>Metazoa</taxon>
        <taxon>Ecdysozoa</taxon>
        <taxon>Nematoda</taxon>
        <taxon>Chromadorea</taxon>
        <taxon>Rhabditida</taxon>
        <taxon>Rhabditina</taxon>
        <taxon>Rhabditomorpha</taxon>
        <taxon>Strongyloidea</taxon>
        <taxon>Heligmosomidae</taxon>
        <taxon>Heligmosomoides</taxon>
    </lineage>
</organism>
<feature type="region of interest" description="Disordered" evidence="5">
    <location>
        <begin position="19"/>
        <end position="40"/>
    </location>
</feature>
<evidence type="ECO:0000256" key="3">
    <source>
        <dbReference type="ARBA" id="ARBA00022801"/>
    </source>
</evidence>
<dbReference type="EMBL" id="UZAH01025957">
    <property type="protein sequence ID" value="VDO73338.1"/>
    <property type="molecule type" value="Genomic_DNA"/>
</dbReference>
<dbReference type="WBParaSite" id="HPBE_0000771101-mRNA-1">
    <property type="protein sequence ID" value="HPBE_0000771101-mRNA-1"/>
    <property type="gene ID" value="HPBE_0000771101"/>
</dbReference>
<evidence type="ECO:0000256" key="2">
    <source>
        <dbReference type="ARBA" id="ARBA00013064"/>
    </source>
</evidence>
<dbReference type="InterPro" id="IPR000340">
    <property type="entry name" value="Dual-sp_phosphatase_cat-dom"/>
</dbReference>
<keyword evidence="3" id="KW-0378">Hydrolase</keyword>
<evidence type="ECO:0000256" key="5">
    <source>
        <dbReference type="SAM" id="MobiDB-lite"/>
    </source>
</evidence>
<comment type="similarity">
    <text evidence="1">Belongs to the protein-tyrosine phosphatase family. Non-receptor class dual specificity subfamily.</text>
</comment>
<dbReference type="PANTHER" id="PTHR10159">
    <property type="entry name" value="DUAL SPECIFICITY PROTEIN PHOSPHATASE"/>
    <property type="match status" value="1"/>
</dbReference>
<accession>A0A183FKM4</accession>
<dbReference type="Proteomes" id="UP000050761">
    <property type="component" value="Unassembled WGS sequence"/>
</dbReference>
<name>A0A183FKM4_HELPZ</name>
<evidence type="ECO:0000313" key="9">
    <source>
        <dbReference type="WBParaSite" id="HPBE_0000771101-mRNA-1"/>
    </source>
</evidence>
<dbReference type="SMART" id="SM00195">
    <property type="entry name" value="DSPc"/>
    <property type="match status" value="1"/>
</dbReference>
<dbReference type="GO" id="GO:0004725">
    <property type="term" value="F:protein tyrosine phosphatase activity"/>
    <property type="evidence" value="ECO:0007669"/>
    <property type="project" value="UniProtKB-EC"/>
</dbReference>
<dbReference type="InterPro" id="IPR020422">
    <property type="entry name" value="TYR_PHOSPHATASE_DUAL_dom"/>
</dbReference>
<evidence type="ECO:0000313" key="8">
    <source>
        <dbReference type="Proteomes" id="UP000050761"/>
    </source>
</evidence>
<evidence type="ECO:0000259" key="6">
    <source>
        <dbReference type="SMART" id="SM00195"/>
    </source>
</evidence>
<dbReference type="SUPFAM" id="SSF52799">
    <property type="entry name" value="(Phosphotyrosine protein) phosphatases II"/>
    <property type="match status" value="1"/>
</dbReference>
<dbReference type="Pfam" id="PF00782">
    <property type="entry name" value="DSPc"/>
    <property type="match status" value="1"/>
</dbReference>
<proteinExistence type="inferred from homology"/>
<keyword evidence="8" id="KW-1185">Reference proteome</keyword>
<dbReference type="GO" id="GO:0005737">
    <property type="term" value="C:cytoplasm"/>
    <property type="evidence" value="ECO:0007669"/>
    <property type="project" value="TreeGrafter"/>
</dbReference>
<gene>
    <name evidence="7" type="ORF">HPBE_LOCUS7712</name>
</gene>
<accession>A0A3P8BA88</accession>
<evidence type="ECO:0000256" key="1">
    <source>
        <dbReference type="ARBA" id="ARBA00008601"/>
    </source>
</evidence>
<protein>
    <recommendedName>
        <fullName evidence="2">protein-tyrosine-phosphatase</fullName>
        <ecNumber evidence="2">3.1.3.48</ecNumber>
    </recommendedName>
</protein>
<dbReference type="GO" id="GO:0043409">
    <property type="term" value="P:negative regulation of MAPK cascade"/>
    <property type="evidence" value="ECO:0007669"/>
    <property type="project" value="TreeGrafter"/>
</dbReference>
<dbReference type="AlphaFoldDB" id="A0A183FKM4"/>
<evidence type="ECO:0000256" key="4">
    <source>
        <dbReference type="ARBA" id="ARBA00022912"/>
    </source>
</evidence>
<feature type="domain" description="Tyrosine-protein phosphatase" evidence="6">
    <location>
        <begin position="53"/>
        <end position="205"/>
    </location>
</feature>
<reference evidence="7 8" key="1">
    <citation type="submission" date="2018-11" db="EMBL/GenBank/DDBJ databases">
        <authorList>
            <consortium name="Pathogen Informatics"/>
        </authorList>
    </citation>
    <scope>NUCLEOTIDE SEQUENCE [LARGE SCALE GENOMIC DNA]</scope>
</reference>
<dbReference type="OrthoDB" id="5828610at2759"/>
<dbReference type="PANTHER" id="PTHR10159:SF519">
    <property type="entry name" value="DUAL SPECIFICITY PROTEIN PHOSPHATASE MPK3"/>
    <property type="match status" value="1"/>
</dbReference>
<dbReference type="InterPro" id="IPR029021">
    <property type="entry name" value="Prot-tyrosine_phosphatase-like"/>
</dbReference>
<dbReference type="EC" id="3.1.3.48" evidence="2"/>
<sequence>MFPSQRNCYRIEESFTRPTAGTRATMNARPRNLNRSQTGPVPLECEKKWGSSGVVQVHEFIFLGTGDTVSNMQLICRNNIRYFVNVSANASNAIRSSQSCNCLDNGQHGSRSVVVMPYRDGMPVKELFDKFKAVNDIIRQARNKAQRVLIFSEEGLAACQAFALAYNVQYYNLDLDRALDNFERLNIKIEINDHLRNALIKWAAACEEQRASFNELIDELI</sequence>
<dbReference type="Gene3D" id="3.90.190.10">
    <property type="entry name" value="Protein tyrosine phosphatase superfamily"/>
    <property type="match status" value="1"/>
</dbReference>
<keyword evidence="4" id="KW-0904">Protein phosphatase</keyword>